<keyword evidence="3" id="KW-1185">Reference proteome</keyword>
<sequence>MLSRWAGQPKNTVQLKRFARKKGKRQLQSTKSKKQPTLRPLDTEGFTWPTLDELRASQQQQQAPAGVVRDKDKVLRVDQRIWVPRACVDLTQRLCVIAHCHRGEQAMVNHLRRVFHIADLRNVVHAFVSTCMLCPHVEGGKMIRRPWSETIECNERNGVLHWDFLSLGESFGDSKYLLVLKDHGTHFCELVVGDAADSAVATAAILD</sequence>
<evidence type="ECO:0008006" key="4">
    <source>
        <dbReference type="Google" id="ProtNLM"/>
    </source>
</evidence>
<gene>
    <name evidence="2" type="ORF">PHMEG_00035287</name>
</gene>
<organism evidence="2 3">
    <name type="scientific">Phytophthora megakarya</name>
    <dbReference type="NCBI Taxonomy" id="4795"/>
    <lineage>
        <taxon>Eukaryota</taxon>
        <taxon>Sar</taxon>
        <taxon>Stramenopiles</taxon>
        <taxon>Oomycota</taxon>
        <taxon>Peronosporomycetes</taxon>
        <taxon>Peronosporales</taxon>
        <taxon>Peronosporaceae</taxon>
        <taxon>Phytophthora</taxon>
    </lineage>
</organism>
<feature type="compositionally biased region" description="Basic residues" evidence="1">
    <location>
        <begin position="18"/>
        <end position="36"/>
    </location>
</feature>
<evidence type="ECO:0000313" key="3">
    <source>
        <dbReference type="Proteomes" id="UP000198211"/>
    </source>
</evidence>
<dbReference type="AlphaFoldDB" id="A0A225UP33"/>
<protein>
    <recommendedName>
        <fullName evidence="4">Integrase zinc-binding domain-containing protein</fullName>
    </recommendedName>
</protein>
<dbReference type="Proteomes" id="UP000198211">
    <property type="component" value="Unassembled WGS sequence"/>
</dbReference>
<reference evidence="3" key="1">
    <citation type="submission" date="2017-03" db="EMBL/GenBank/DDBJ databases">
        <title>Phytopthora megakarya and P. palmivora, two closely related causual agents of cacao black pod achieved similar genome size and gene model numbers by different mechanisms.</title>
        <authorList>
            <person name="Ali S."/>
            <person name="Shao J."/>
            <person name="Larry D.J."/>
            <person name="Kronmiller B."/>
            <person name="Shen D."/>
            <person name="Strem M.D."/>
            <person name="Melnick R.L."/>
            <person name="Guiltinan M.J."/>
            <person name="Tyler B.M."/>
            <person name="Meinhardt L.W."/>
            <person name="Bailey B.A."/>
        </authorList>
    </citation>
    <scope>NUCLEOTIDE SEQUENCE [LARGE SCALE GENOMIC DNA]</scope>
    <source>
        <strain evidence="3">zdho120</strain>
    </source>
</reference>
<evidence type="ECO:0000313" key="2">
    <source>
        <dbReference type="EMBL" id="OWY94864.1"/>
    </source>
</evidence>
<dbReference type="EMBL" id="NBNE01013723">
    <property type="protein sequence ID" value="OWY94864.1"/>
    <property type="molecule type" value="Genomic_DNA"/>
</dbReference>
<accession>A0A225UP33</accession>
<evidence type="ECO:0000256" key="1">
    <source>
        <dbReference type="SAM" id="MobiDB-lite"/>
    </source>
</evidence>
<proteinExistence type="predicted"/>
<dbReference type="OrthoDB" id="123893at2759"/>
<comment type="caution">
    <text evidence="2">The sequence shown here is derived from an EMBL/GenBank/DDBJ whole genome shotgun (WGS) entry which is preliminary data.</text>
</comment>
<name>A0A225UP33_9STRA</name>
<feature type="region of interest" description="Disordered" evidence="1">
    <location>
        <begin position="18"/>
        <end position="43"/>
    </location>
</feature>